<keyword evidence="2 3" id="KW-0040">ANK repeat</keyword>
<feature type="domain" description="SOCS box" evidence="4">
    <location>
        <begin position="312"/>
        <end position="349"/>
    </location>
</feature>
<accession>A0ABQ9E9G7</accession>
<dbReference type="InterPro" id="IPR002110">
    <property type="entry name" value="Ankyrin_rpt"/>
</dbReference>
<sequence length="353" mass="39824">MASRSTQREILEEIKDVRRDREFSLRCKISDEQFQILESIRSKNISKFKQLVSKGIDPNFITNNGETPLHIVAGIKPVGVVKEMLEILVYFGTSLEAADRFGQKVLHVAARTSETTVKLLLEAGAHLNSQDNAGRTALMEVCGSDTEDALTIVQYLLDRQCNVMLQDQDGFSALHYICSNKKQNIDVRNEIVYKLLYAGLSATMVDKTGKMALCYEIEKNLNVRNKISEKQLKIIKTLISGGSQFNSRNKQHQKAIKHISTYASDDFMFKLLDIAKPVLGLNALKCIKSCLNRQTVEDDSCVFQYLTTITCRVQSLKAMSRITVREVLKGKLLAKKDLLPLPRTLQDYLILSD</sequence>
<evidence type="ECO:0000313" key="5">
    <source>
        <dbReference type="EMBL" id="KAJ8300527.1"/>
    </source>
</evidence>
<dbReference type="EMBL" id="JARBDR010000919">
    <property type="protein sequence ID" value="KAJ8300527.1"/>
    <property type="molecule type" value="Genomic_DNA"/>
</dbReference>
<dbReference type="PROSITE" id="PS50088">
    <property type="entry name" value="ANK_REPEAT"/>
    <property type="match status" value="2"/>
</dbReference>
<proteinExistence type="predicted"/>
<evidence type="ECO:0000256" key="1">
    <source>
        <dbReference type="ARBA" id="ARBA00022737"/>
    </source>
</evidence>
<reference evidence="5 6" key="1">
    <citation type="submission" date="2022-12" db="EMBL/GenBank/DDBJ databases">
        <title>Chromosome-level genome of Tegillarca granosa.</title>
        <authorList>
            <person name="Kim J."/>
        </authorList>
    </citation>
    <scope>NUCLEOTIDE SEQUENCE [LARGE SCALE GENOMIC DNA]</scope>
    <source>
        <strain evidence="5">Teg-2019</strain>
        <tissue evidence="5">Adductor muscle</tissue>
    </source>
</reference>
<dbReference type="PROSITE" id="PS50225">
    <property type="entry name" value="SOCS"/>
    <property type="match status" value="1"/>
</dbReference>
<dbReference type="PANTHER" id="PTHR24198:SF165">
    <property type="entry name" value="ANKYRIN REPEAT-CONTAINING PROTEIN-RELATED"/>
    <property type="match status" value="1"/>
</dbReference>
<dbReference type="Proteomes" id="UP001217089">
    <property type="component" value="Unassembled WGS sequence"/>
</dbReference>
<dbReference type="SMART" id="SM00248">
    <property type="entry name" value="ANK"/>
    <property type="match status" value="5"/>
</dbReference>
<feature type="repeat" description="ANK" evidence="3">
    <location>
        <begin position="64"/>
        <end position="100"/>
    </location>
</feature>
<organism evidence="5 6">
    <name type="scientific">Tegillarca granosa</name>
    <name type="common">Malaysian cockle</name>
    <name type="synonym">Anadara granosa</name>
    <dbReference type="NCBI Taxonomy" id="220873"/>
    <lineage>
        <taxon>Eukaryota</taxon>
        <taxon>Metazoa</taxon>
        <taxon>Spiralia</taxon>
        <taxon>Lophotrochozoa</taxon>
        <taxon>Mollusca</taxon>
        <taxon>Bivalvia</taxon>
        <taxon>Autobranchia</taxon>
        <taxon>Pteriomorphia</taxon>
        <taxon>Arcoida</taxon>
        <taxon>Arcoidea</taxon>
        <taxon>Arcidae</taxon>
        <taxon>Tegillarca</taxon>
    </lineage>
</organism>
<dbReference type="PANTHER" id="PTHR24198">
    <property type="entry name" value="ANKYRIN REPEAT AND PROTEIN KINASE DOMAIN-CONTAINING PROTEIN"/>
    <property type="match status" value="1"/>
</dbReference>
<dbReference type="Pfam" id="PF12796">
    <property type="entry name" value="Ank_2"/>
    <property type="match status" value="1"/>
</dbReference>
<dbReference type="SMART" id="SM00969">
    <property type="entry name" value="SOCS_box"/>
    <property type="match status" value="1"/>
</dbReference>
<dbReference type="InterPro" id="IPR036770">
    <property type="entry name" value="Ankyrin_rpt-contain_sf"/>
</dbReference>
<keyword evidence="6" id="KW-1185">Reference proteome</keyword>
<dbReference type="SUPFAM" id="SSF48403">
    <property type="entry name" value="Ankyrin repeat"/>
    <property type="match status" value="1"/>
</dbReference>
<dbReference type="InterPro" id="IPR036036">
    <property type="entry name" value="SOCS_box-like_dom_sf"/>
</dbReference>
<evidence type="ECO:0000259" key="4">
    <source>
        <dbReference type="PROSITE" id="PS50225"/>
    </source>
</evidence>
<evidence type="ECO:0000256" key="3">
    <source>
        <dbReference type="PROSITE-ProRule" id="PRU00023"/>
    </source>
</evidence>
<dbReference type="Pfam" id="PF07525">
    <property type="entry name" value="SOCS_box"/>
    <property type="match status" value="1"/>
</dbReference>
<evidence type="ECO:0000313" key="6">
    <source>
        <dbReference type="Proteomes" id="UP001217089"/>
    </source>
</evidence>
<dbReference type="InterPro" id="IPR001496">
    <property type="entry name" value="SOCS_box"/>
</dbReference>
<keyword evidence="1" id="KW-0677">Repeat</keyword>
<name>A0ABQ9E9G7_TEGGR</name>
<dbReference type="SUPFAM" id="SSF158235">
    <property type="entry name" value="SOCS box-like"/>
    <property type="match status" value="1"/>
</dbReference>
<feature type="repeat" description="ANK" evidence="3">
    <location>
        <begin position="101"/>
        <end position="132"/>
    </location>
</feature>
<protein>
    <recommendedName>
        <fullName evidence="4">SOCS box domain-containing protein</fullName>
    </recommendedName>
</protein>
<dbReference type="Gene3D" id="1.25.40.20">
    <property type="entry name" value="Ankyrin repeat-containing domain"/>
    <property type="match status" value="2"/>
</dbReference>
<evidence type="ECO:0000256" key="2">
    <source>
        <dbReference type="ARBA" id="ARBA00023043"/>
    </source>
</evidence>
<gene>
    <name evidence="5" type="ORF">KUTeg_022046</name>
</gene>
<comment type="caution">
    <text evidence="5">The sequence shown here is derived from an EMBL/GenBank/DDBJ whole genome shotgun (WGS) entry which is preliminary data.</text>
</comment>